<dbReference type="SUPFAM" id="SSF53448">
    <property type="entry name" value="Nucleotide-diphospho-sugar transferases"/>
    <property type="match status" value="1"/>
</dbReference>
<feature type="domain" description="Glycosyltransferase 2-like" evidence="1">
    <location>
        <begin position="7"/>
        <end position="146"/>
    </location>
</feature>
<accession>A0A939G7D8</accession>
<dbReference type="Proteomes" id="UP000664795">
    <property type="component" value="Unassembled WGS sequence"/>
</dbReference>
<dbReference type="InterPro" id="IPR029044">
    <property type="entry name" value="Nucleotide-diphossugar_trans"/>
</dbReference>
<reference evidence="2 3" key="1">
    <citation type="submission" date="2021-03" db="EMBL/GenBank/DDBJ databases">
        <title>Fibrella sp. HMF5036 genome sequencing and assembly.</title>
        <authorList>
            <person name="Kang H."/>
            <person name="Kim H."/>
            <person name="Bae S."/>
            <person name="Joh K."/>
        </authorList>
    </citation>
    <scope>NUCLEOTIDE SEQUENCE [LARGE SCALE GENOMIC DNA]</scope>
    <source>
        <strain evidence="2 3">HMF5036</strain>
    </source>
</reference>
<dbReference type="AlphaFoldDB" id="A0A939G7D8"/>
<organism evidence="2 3">
    <name type="scientific">Fibrella aquatilis</name>
    <dbReference type="NCBI Taxonomy" id="2817059"/>
    <lineage>
        <taxon>Bacteria</taxon>
        <taxon>Pseudomonadati</taxon>
        <taxon>Bacteroidota</taxon>
        <taxon>Cytophagia</taxon>
        <taxon>Cytophagales</taxon>
        <taxon>Spirosomataceae</taxon>
        <taxon>Fibrella</taxon>
    </lineage>
</organism>
<gene>
    <name evidence="2" type="ORF">J2I48_21295</name>
</gene>
<sequence>MLWPRISIVMPSYNQAEFIRESIQSVLNQNYPNLEFIIIDGGSTDGTVNIIKEYECQLAYWISEPDNGQSHALNKGFNKATGNIMGWLNSDDLYTKYAFLNTINTFKRFPGLSVVFADYYFINKESRYIEYKHAFNFKVNQLYYEGWFLNVQSMFWTAEAHKRFGHFDINLHRNMDYDFVIRMGLNEGYNRFYRLNDIALGCFRLHENQKTRGMNDITIREQYLISSKINKLSKFTMIGKILRYVFRLRRLFWYIKRKGFLTVVNLIRKKISL</sequence>
<name>A0A939G7D8_9BACT</name>
<dbReference type="PANTHER" id="PTHR22916">
    <property type="entry name" value="GLYCOSYLTRANSFERASE"/>
    <property type="match status" value="1"/>
</dbReference>
<keyword evidence="3" id="KW-1185">Reference proteome</keyword>
<dbReference type="EMBL" id="JAFMYU010000020">
    <property type="protein sequence ID" value="MBO0933559.1"/>
    <property type="molecule type" value="Genomic_DNA"/>
</dbReference>
<dbReference type="Gene3D" id="3.90.550.10">
    <property type="entry name" value="Spore Coat Polysaccharide Biosynthesis Protein SpsA, Chain A"/>
    <property type="match status" value="1"/>
</dbReference>
<proteinExistence type="predicted"/>
<dbReference type="GO" id="GO:0016758">
    <property type="term" value="F:hexosyltransferase activity"/>
    <property type="evidence" value="ECO:0007669"/>
    <property type="project" value="UniProtKB-ARBA"/>
</dbReference>
<evidence type="ECO:0000313" key="2">
    <source>
        <dbReference type="EMBL" id="MBO0933559.1"/>
    </source>
</evidence>
<comment type="caution">
    <text evidence="2">The sequence shown here is derived from an EMBL/GenBank/DDBJ whole genome shotgun (WGS) entry which is preliminary data.</text>
</comment>
<dbReference type="PANTHER" id="PTHR22916:SF65">
    <property type="entry name" value="SLR1065 PROTEIN"/>
    <property type="match status" value="1"/>
</dbReference>
<evidence type="ECO:0000313" key="3">
    <source>
        <dbReference type="Proteomes" id="UP000664795"/>
    </source>
</evidence>
<dbReference type="InterPro" id="IPR001173">
    <property type="entry name" value="Glyco_trans_2-like"/>
</dbReference>
<evidence type="ECO:0000259" key="1">
    <source>
        <dbReference type="Pfam" id="PF00535"/>
    </source>
</evidence>
<dbReference type="CDD" id="cd06433">
    <property type="entry name" value="GT_2_WfgS_like"/>
    <property type="match status" value="1"/>
</dbReference>
<dbReference type="Pfam" id="PF00535">
    <property type="entry name" value="Glycos_transf_2"/>
    <property type="match status" value="1"/>
</dbReference>
<protein>
    <submittedName>
        <fullName evidence="2">Glycosyltransferase</fullName>
    </submittedName>
</protein>